<evidence type="ECO:0000313" key="9">
    <source>
        <dbReference type="EMBL" id="KYO17386.1"/>
    </source>
</evidence>
<dbReference type="GO" id="GO:0001822">
    <property type="term" value="P:kidney development"/>
    <property type="evidence" value="ECO:0007669"/>
    <property type="project" value="TreeGrafter"/>
</dbReference>
<keyword evidence="6" id="KW-0206">Cytoskeleton</keyword>
<feature type="coiled-coil region" evidence="8">
    <location>
        <begin position="641"/>
        <end position="707"/>
    </location>
</feature>
<dbReference type="PANTHER" id="PTHR18879">
    <property type="entry name" value="CENTROSOMAL PROTEIN OF 290 KDA"/>
    <property type="match status" value="1"/>
</dbReference>
<evidence type="ECO:0000256" key="3">
    <source>
        <dbReference type="ARBA" id="ARBA00022490"/>
    </source>
</evidence>
<evidence type="ECO:0000256" key="8">
    <source>
        <dbReference type="SAM" id="Coils"/>
    </source>
</evidence>
<dbReference type="Proteomes" id="UP000050525">
    <property type="component" value="Unassembled WGS sequence"/>
</dbReference>
<dbReference type="PANTHER" id="PTHR18879:SF20">
    <property type="entry name" value="CENTROSOMAL PROTEIN OF 290 KDA"/>
    <property type="match status" value="1"/>
</dbReference>
<protein>
    <submittedName>
        <fullName evidence="9">Centrosomal protein of isoform A</fullName>
    </submittedName>
</protein>
<comment type="subcellular location">
    <subcellularLocation>
        <location evidence="1">Cytoplasm</location>
        <location evidence="1">Cytoskeleton</location>
        <location evidence="1">Cilium basal body</location>
    </subcellularLocation>
    <subcellularLocation>
        <location evidence="2">Cytoplasm</location>
        <location evidence="2">Cytoskeleton</location>
        <location evidence="2">Microtubule organizing center</location>
        <location evidence="2">Centrosome</location>
    </subcellularLocation>
</comment>
<dbReference type="GO" id="GO:1905349">
    <property type="term" value="P:ciliary transition zone assembly"/>
    <property type="evidence" value="ECO:0007669"/>
    <property type="project" value="TreeGrafter"/>
</dbReference>
<gene>
    <name evidence="9" type="primary">CEP290</name>
    <name evidence="9" type="ORF">Y1Q_0020015</name>
</gene>
<evidence type="ECO:0000256" key="5">
    <source>
        <dbReference type="ARBA" id="ARBA00023054"/>
    </source>
</evidence>
<keyword evidence="3" id="KW-0963">Cytoplasm</keyword>
<dbReference type="Gene3D" id="6.10.140.920">
    <property type="match status" value="1"/>
</dbReference>
<dbReference type="EMBL" id="AKHW03007000">
    <property type="protein sequence ID" value="KYO17386.1"/>
    <property type="molecule type" value="Genomic_DNA"/>
</dbReference>
<evidence type="ECO:0000256" key="6">
    <source>
        <dbReference type="ARBA" id="ARBA00023212"/>
    </source>
</evidence>
<feature type="coiled-coil region" evidence="8">
    <location>
        <begin position="23"/>
        <end position="279"/>
    </location>
</feature>
<evidence type="ECO:0000256" key="7">
    <source>
        <dbReference type="ARBA" id="ARBA00023273"/>
    </source>
</evidence>
<organism evidence="9 10">
    <name type="scientific">Alligator mississippiensis</name>
    <name type="common">American alligator</name>
    <dbReference type="NCBI Taxonomy" id="8496"/>
    <lineage>
        <taxon>Eukaryota</taxon>
        <taxon>Metazoa</taxon>
        <taxon>Chordata</taxon>
        <taxon>Craniata</taxon>
        <taxon>Vertebrata</taxon>
        <taxon>Euteleostomi</taxon>
        <taxon>Archelosauria</taxon>
        <taxon>Archosauria</taxon>
        <taxon>Crocodylia</taxon>
        <taxon>Alligatoridae</taxon>
        <taxon>Alligatorinae</taxon>
        <taxon>Alligator</taxon>
    </lineage>
</organism>
<evidence type="ECO:0000256" key="1">
    <source>
        <dbReference type="ARBA" id="ARBA00004120"/>
    </source>
</evidence>
<keyword evidence="10" id="KW-1185">Reference proteome</keyword>
<evidence type="ECO:0000256" key="2">
    <source>
        <dbReference type="ARBA" id="ARBA00004300"/>
    </source>
</evidence>
<proteinExistence type="predicted"/>
<dbReference type="InterPro" id="IPR026201">
    <property type="entry name" value="Cep290"/>
</dbReference>
<keyword evidence="7" id="KW-0966">Cell projection</keyword>
<accession>A0A151LYQ8</accession>
<dbReference type="GO" id="GO:1905515">
    <property type="term" value="P:non-motile cilium assembly"/>
    <property type="evidence" value="ECO:0007669"/>
    <property type="project" value="TreeGrafter"/>
</dbReference>
<keyword evidence="4" id="KW-0970">Cilium biogenesis/degradation</keyword>
<sequence>MTANAEQQIISVASQKETYMNVQQIVNRQTKELTAQIEELNEQLTKFKDALKISKNRENSVLEEMDDLNQELQKKQKAFTKVIREKDEMEKENEELKKRIKRLTSSIQSKADEQNQIDELQKKVKKLENELEKKNEEVEKRSIREEKSSKDELVRWEEGKKWQARMEGMRNKLKEKEKETETLTKQFSTLKELYSKAEKEKTALQKKLKTTGVTVDHVVGVRASETEKELEELRKRNAGLENEIAHMRTQQAIPRDSVVEELHLKNQYLQEKLHALEREFSRETFSRPSTSGIGSDDQYQREQEFQKENLRLSSENVELRFQLEQANKDLPRLKNQVGDLKEMCELLKKEKAEAERKLGNVRGSGRSGKTVPELEKTIGLMKKVVERVQKENEDLKKAPGVVSNEKLVSLEHENERLKSEIEKLKLHLGGQLSVRYESKTKGMEKIVAENERLRKDLKKEADTAEKLRIAKNNVEIINEKLTVQLEETVKKLNSAESRGPLLEGADSKRWKSIVVTRMYETKMKELETDIAKKNQNIIELKQLLQEATEHEHSTEKNIQDLKEQIELLKHFPEDAKTEQGLNRELQLLRLTNNRLEKEKAELAHQMETYKHQRGINASGGSANEQDEFLDRGRTDKLMTDMVDLQTHLKASELEKQQLKEEIKKLRKELENFDLSFFEEIEDLKYNYNEEVKKNIILEERLKRLSEQFEVKVDIPASVSID</sequence>
<evidence type="ECO:0000313" key="10">
    <source>
        <dbReference type="Proteomes" id="UP000050525"/>
    </source>
</evidence>
<feature type="coiled-coil region" evidence="8">
    <location>
        <begin position="316"/>
        <end position="612"/>
    </location>
</feature>
<reference evidence="9 10" key="1">
    <citation type="journal article" date="2012" name="Genome Biol.">
        <title>Sequencing three crocodilian genomes to illuminate the evolution of archosaurs and amniotes.</title>
        <authorList>
            <person name="St John J.A."/>
            <person name="Braun E.L."/>
            <person name="Isberg S.R."/>
            <person name="Miles L.G."/>
            <person name="Chong A.Y."/>
            <person name="Gongora J."/>
            <person name="Dalzell P."/>
            <person name="Moran C."/>
            <person name="Bed'hom B."/>
            <person name="Abzhanov A."/>
            <person name="Burgess S.C."/>
            <person name="Cooksey A.M."/>
            <person name="Castoe T.A."/>
            <person name="Crawford N.G."/>
            <person name="Densmore L.D."/>
            <person name="Drew J.C."/>
            <person name="Edwards S.V."/>
            <person name="Faircloth B.C."/>
            <person name="Fujita M.K."/>
            <person name="Greenwold M.J."/>
            <person name="Hoffmann F.G."/>
            <person name="Howard J.M."/>
            <person name="Iguchi T."/>
            <person name="Janes D.E."/>
            <person name="Khan S.Y."/>
            <person name="Kohno S."/>
            <person name="de Koning A.J."/>
            <person name="Lance S.L."/>
            <person name="McCarthy F.M."/>
            <person name="McCormack J.E."/>
            <person name="Merchant M.E."/>
            <person name="Peterson D.G."/>
            <person name="Pollock D.D."/>
            <person name="Pourmand N."/>
            <person name="Raney B.J."/>
            <person name="Roessler K.A."/>
            <person name="Sanford J.R."/>
            <person name="Sawyer R.H."/>
            <person name="Schmidt C.J."/>
            <person name="Triplett E.W."/>
            <person name="Tuberville T.D."/>
            <person name="Venegas-Anaya M."/>
            <person name="Howard J.T."/>
            <person name="Jarvis E.D."/>
            <person name="Guillette L.J.Jr."/>
            <person name="Glenn T.C."/>
            <person name="Green R.E."/>
            <person name="Ray D.A."/>
        </authorList>
    </citation>
    <scope>NUCLEOTIDE SEQUENCE [LARGE SCALE GENOMIC DNA]</scope>
    <source>
        <strain evidence="9">KSC_2009_1</strain>
    </source>
</reference>
<keyword evidence="5 8" id="KW-0175">Coiled coil</keyword>
<dbReference type="GO" id="GO:0043010">
    <property type="term" value="P:camera-type eye development"/>
    <property type="evidence" value="ECO:0007669"/>
    <property type="project" value="TreeGrafter"/>
</dbReference>
<dbReference type="GO" id="GO:0097711">
    <property type="term" value="P:ciliary basal body-plasma membrane docking"/>
    <property type="evidence" value="ECO:0007669"/>
    <property type="project" value="TreeGrafter"/>
</dbReference>
<dbReference type="GO" id="GO:0035869">
    <property type="term" value="C:ciliary transition zone"/>
    <property type="evidence" value="ECO:0007669"/>
    <property type="project" value="TreeGrafter"/>
</dbReference>
<name>A0A151LYQ8_ALLMI</name>
<dbReference type="GO" id="GO:0034451">
    <property type="term" value="C:centriolar satellite"/>
    <property type="evidence" value="ECO:0007669"/>
    <property type="project" value="TreeGrafter"/>
</dbReference>
<dbReference type="AlphaFoldDB" id="A0A151LYQ8"/>
<evidence type="ECO:0000256" key="4">
    <source>
        <dbReference type="ARBA" id="ARBA00022794"/>
    </source>
</evidence>
<comment type="caution">
    <text evidence="9">The sequence shown here is derived from an EMBL/GenBank/DDBJ whole genome shotgun (WGS) entry which is preliminary data.</text>
</comment>